<keyword evidence="1" id="KW-0732">Signal</keyword>
<sequence>MKIKPALTALLLTASPAFADGFVPDYAMIPLASHHYGDWGEDDDDDFNETNPGLMLTWAERAYDLNYTVGAYRDSQSDTSVHLSAAKMWKIGEYAQVGIVGAYLHSFGDGYTGVAPSIQLSYKYLFLNAATGYDDGVYGVISTGFIIPIGR</sequence>
<name>A0A1I3N119_9RHOB</name>
<evidence type="ECO:0000313" key="3">
    <source>
        <dbReference type="Proteomes" id="UP000183299"/>
    </source>
</evidence>
<feature type="signal peptide" evidence="1">
    <location>
        <begin position="1"/>
        <end position="19"/>
    </location>
</feature>
<proteinExistence type="predicted"/>
<dbReference type="Proteomes" id="UP000183299">
    <property type="component" value="Unassembled WGS sequence"/>
</dbReference>
<dbReference type="OrthoDB" id="7707691at2"/>
<dbReference type="Gene3D" id="2.40.160.20">
    <property type="match status" value="1"/>
</dbReference>
<dbReference type="AlphaFoldDB" id="A0A1I3N119"/>
<dbReference type="RefSeq" id="WP_066603390.1">
    <property type="nucleotide sequence ID" value="NZ_FORY01000001.1"/>
</dbReference>
<feature type="chain" id="PRO_5010325820" evidence="1">
    <location>
        <begin position="20"/>
        <end position="151"/>
    </location>
</feature>
<dbReference type="EMBL" id="FORY01000001">
    <property type="protein sequence ID" value="SFJ03044.1"/>
    <property type="molecule type" value="Genomic_DNA"/>
</dbReference>
<evidence type="ECO:0000313" key="2">
    <source>
        <dbReference type="EMBL" id="SFJ03044.1"/>
    </source>
</evidence>
<dbReference type="GeneID" id="98663715"/>
<protein>
    <submittedName>
        <fullName evidence="2">Uncharacterized protein</fullName>
    </submittedName>
</protein>
<accession>A0A1I3N119</accession>
<gene>
    <name evidence="2" type="ORF">SAMN04488138_101243</name>
</gene>
<keyword evidence="3" id="KW-1185">Reference proteome</keyword>
<organism evidence="2 3">
    <name type="scientific">Celeribacter halophilus</name>
    <dbReference type="NCBI Taxonomy" id="576117"/>
    <lineage>
        <taxon>Bacteria</taxon>
        <taxon>Pseudomonadati</taxon>
        <taxon>Pseudomonadota</taxon>
        <taxon>Alphaproteobacteria</taxon>
        <taxon>Rhodobacterales</taxon>
        <taxon>Roseobacteraceae</taxon>
        <taxon>Celeribacter</taxon>
    </lineage>
</organism>
<reference evidence="2 3" key="1">
    <citation type="submission" date="2016-10" db="EMBL/GenBank/DDBJ databases">
        <authorList>
            <person name="de Groot N.N."/>
        </authorList>
    </citation>
    <scope>NUCLEOTIDE SEQUENCE [LARGE SCALE GENOMIC DNA]</scope>
    <source>
        <strain evidence="2 3">CGMCC 1.8891</strain>
    </source>
</reference>
<evidence type="ECO:0000256" key="1">
    <source>
        <dbReference type="SAM" id="SignalP"/>
    </source>
</evidence>